<evidence type="ECO:0000256" key="1">
    <source>
        <dbReference type="ARBA" id="ARBA00004117"/>
    </source>
</evidence>
<dbReference type="PANTHER" id="PTHR30033:SF1">
    <property type="entry name" value="FLAGELLAR HOOK-ASSOCIATED PROTEIN 1"/>
    <property type="match status" value="1"/>
</dbReference>
<dbReference type="EMBL" id="JBHTFQ010000002">
    <property type="protein sequence ID" value="MFC7703628.1"/>
    <property type="molecule type" value="Genomic_DNA"/>
</dbReference>
<sequence>MSSLLDIARSGILAYRSALAVTGQNIANLNTEGYHRREASLIEVAGARTSPTTLATSGQGVLLEDVRRAYDSFLAQRLLDARGAQSSAGAFVDQARALEDALLPGERSLGAALEGFFDAIARISAAPADLATRAVAIEEGRLLAGTVSDMAMRLVQLQQAIEGQAEQLAGEANGLLRALADTQGRLMVAGGGGAGTAALLDERDLLLGRIGEILGISVTHGAHNAMTVTLGAAGNGPVILADRTAASLSFLNLEGQMRLQVRQDGRVQTISQLGGGALHGLMAANSALSEARGQLDRLAQQVARDMNAAHRQGLDLDRQPGGPLFSLNGWKAEMAPGNLGRFALDVALPAGELPPGQVRSVQLVWHAAAGQWQAHDDSGRLLATGREEITLGGVRIRPTGAAADGDTIRVELTEGRAADMRFLLTRPEDFAAAALRLVQADPANTGRATLVADPAQQAYGGPGLMALAQLAGIEPSAISALHLRQDGVVGVLPAGTMRADLFSLARQPSLGLSLTAQEMILAERLRLDLGAEGIAEIALHPQTDGPLWTDMAQLARLLNGGVLRTADGRALADLGLHASGAEGRLTLARASGPIGADSGVVVAGQLVTGKLDPGMALASDIQIFTREGRHIAGTAMTPFDIAALMITANGFDAEARYRADYLNAEGAGAGYRGLTLMRGSVPGDHLLRLAPGDGLPGAPVLWQGAAEPMPAPPGRLTLDLGAAGRAEILPPQGATAGHVADLINALSPRLPLRAVAETRVEILAPEDGILSFRLAGRNVQPLGITAPVVGGNLAALAESVNRISHETGITASLSPAGGRLILHSASGHDINISALGHSVADTPVTLRAVDDRGVALPGTTAALGTPGGANGARFAGVLTLQAAGAFQAGFGDALQPALADPTRAGLVQREVLGAGTVQRLRFGVLPGIDGHAGDLTGQAAIAAAAAYDLSLPTAPGLPPLQARVSAALLPSATPAAIAAALAQALRAQAPVPALEGGALASPPPPGSTVALMLGNERYVVEMTRDGPVVTGPEPDRLLIQTEADGRLRIVANGGITEGAGLRLAREAEAPGNAAAAALFGLSSAEARLTGVAALPGTLPQGETRMTVQVNGTSHDIAITRSGDALTIAAPGFPGAVTVDPASGRLSLRLDDPGAVLLVPPSEGAQALGFVTSSAALSVVGDSLVLRARGDQALDVAARGESLAANRISLSGLPDEDLIVVLSGGGARLLAGSIALPTGPRPPAQPEVTFRVIDPRAGLVEVLDAATGHSIATRQLREGATRAAGYSFLLSGLAGTGDRFHVGASSEASGDGRNLDAILALRDRDPVTGRGGFGDLYRALLADAGAQARSGQIRLTSTTAQRDAVAMQVAERSAVDLDTETARMIEQQQAYQASARVLAMARELFDTLLQSM</sequence>
<dbReference type="SUPFAM" id="SSF64518">
    <property type="entry name" value="Phase 1 flagellin"/>
    <property type="match status" value="2"/>
</dbReference>
<dbReference type="Pfam" id="PF22638">
    <property type="entry name" value="FlgK_D1"/>
    <property type="match status" value="1"/>
</dbReference>
<comment type="caution">
    <text evidence="10">The sequence shown here is derived from an EMBL/GenBank/DDBJ whole genome shotgun (WGS) entry which is preliminary data.</text>
</comment>
<dbReference type="Pfam" id="PF00460">
    <property type="entry name" value="Flg_bb_rod"/>
    <property type="match status" value="1"/>
</dbReference>
<dbReference type="InterPro" id="IPR010930">
    <property type="entry name" value="Flg_bb/hook_C_dom"/>
</dbReference>
<protein>
    <recommendedName>
        <fullName evidence="4">Flagellar hook-associated protein 1</fullName>
    </recommendedName>
</protein>
<feature type="domain" description="Flagellar basal-body/hook protein C-terminal" evidence="8">
    <location>
        <begin position="1370"/>
        <end position="1409"/>
    </location>
</feature>
<keyword evidence="10" id="KW-0969">Cilium</keyword>
<feature type="domain" description="Flagellar basal body rod protein N-terminal" evidence="7">
    <location>
        <begin position="5"/>
        <end position="34"/>
    </location>
</feature>
<dbReference type="InterPro" id="IPR001444">
    <property type="entry name" value="Flag_bb_rod_N"/>
</dbReference>
<comment type="subcellular location">
    <subcellularLocation>
        <location evidence="1">Bacterial flagellum basal body</location>
    </subcellularLocation>
    <subcellularLocation>
        <location evidence="2">Secreted</location>
    </subcellularLocation>
</comment>
<keyword evidence="10" id="KW-0282">Flagellum</keyword>
<proteinExistence type="inferred from homology"/>
<dbReference type="Pfam" id="PF06429">
    <property type="entry name" value="Flg_bbr_C"/>
    <property type="match status" value="1"/>
</dbReference>
<reference evidence="11" key="1">
    <citation type="journal article" date="2019" name="Int. J. Syst. Evol. Microbiol.">
        <title>The Global Catalogue of Microorganisms (GCM) 10K type strain sequencing project: providing services to taxonomists for standard genome sequencing and annotation.</title>
        <authorList>
            <consortium name="The Broad Institute Genomics Platform"/>
            <consortium name="The Broad Institute Genome Sequencing Center for Infectious Disease"/>
            <person name="Wu L."/>
            <person name="Ma J."/>
        </authorList>
    </citation>
    <scope>NUCLEOTIDE SEQUENCE [LARGE SCALE GENOMIC DNA]</scope>
    <source>
        <strain evidence="11">CGMCC 1.12750</strain>
    </source>
</reference>
<evidence type="ECO:0000313" key="10">
    <source>
        <dbReference type="EMBL" id="MFC7703628.1"/>
    </source>
</evidence>
<evidence type="ECO:0000259" key="8">
    <source>
        <dbReference type="Pfam" id="PF06429"/>
    </source>
</evidence>
<organism evidence="10 11">
    <name type="scientific">Plastorhodobacter daqingensis</name>
    <dbReference type="NCBI Taxonomy" id="1387281"/>
    <lineage>
        <taxon>Bacteria</taxon>
        <taxon>Pseudomonadati</taxon>
        <taxon>Pseudomonadota</taxon>
        <taxon>Alphaproteobacteria</taxon>
        <taxon>Rhodobacterales</taxon>
        <taxon>Paracoccaceae</taxon>
        <taxon>Plastorhodobacter</taxon>
    </lineage>
</organism>
<evidence type="ECO:0000256" key="3">
    <source>
        <dbReference type="ARBA" id="ARBA00009677"/>
    </source>
</evidence>
<comment type="similarity">
    <text evidence="3">Belongs to the flagella basal body rod proteins family.</text>
</comment>
<keyword evidence="6" id="KW-0975">Bacterial flagellum</keyword>
<keyword evidence="10" id="KW-0966">Cell projection</keyword>
<evidence type="ECO:0000259" key="9">
    <source>
        <dbReference type="Pfam" id="PF22638"/>
    </source>
</evidence>
<keyword evidence="5" id="KW-0964">Secreted</keyword>
<dbReference type="PANTHER" id="PTHR30033">
    <property type="entry name" value="FLAGELLAR HOOK-ASSOCIATED PROTEIN 1"/>
    <property type="match status" value="1"/>
</dbReference>
<evidence type="ECO:0000256" key="2">
    <source>
        <dbReference type="ARBA" id="ARBA00004613"/>
    </source>
</evidence>
<name>A0ABW2UI50_9RHOB</name>
<accession>A0ABW2UI50</accession>
<evidence type="ECO:0000313" key="11">
    <source>
        <dbReference type="Proteomes" id="UP001596516"/>
    </source>
</evidence>
<dbReference type="InterPro" id="IPR053927">
    <property type="entry name" value="FlgK_helical"/>
</dbReference>
<feature type="domain" description="Flagellar hook-associated protein FlgK helical" evidence="9">
    <location>
        <begin position="97"/>
        <end position="325"/>
    </location>
</feature>
<dbReference type="InterPro" id="IPR002371">
    <property type="entry name" value="FlgK"/>
</dbReference>
<evidence type="ECO:0000256" key="5">
    <source>
        <dbReference type="ARBA" id="ARBA00022525"/>
    </source>
</evidence>
<gene>
    <name evidence="10" type="ORF">ACFQXB_05400</name>
</gene>
<dbReference type="Proteomes" id="UP001596516">
    <property type="component" value="Unassembled WGS sequence"/>
</dbReference>
<evidence type="ECO:0000256" key="4">
    <source>
        <dbReference type="ARBA" id="ARBA00016244"/>
    </source>
</evidence>
<evidence type="ECO:0000256" key="6">
    <source>
        <dbReference type="ARBA" id="ARBA00023143"/>
    </source>
</evidence>
<dbReference type="RefSeq" id="WP_377400275.1">
    <property type="nucleotide sequence ID" value="NZ_JBHTFQ010000002.1"/>
</dbReference>
<evidence type="ECO:0000259" key="7">
    <source>
        <dbReference type="Pfam" id="PF00460"/>
    </source>
</evidence>
<dbReference type="Gene3D" id="3.30.70.2120">
    <property type="match status" value="1"/>
</dbReference>
<keyword evidence="11" id="KW-1185">Reference proteome</keyword>